<evidence type="ECO:0000256" key="1">
    <source>
        <dbReference type="ARBA" id="ARBA00022723"/>
    </source>
</evidence>
<evidence type="ECO:0000313" key="4">
    <source>
        <dbReference type="Proteomes" id="UP001243420"/>
    </source>
</evidence>
<protein>
    <submittedName>
        <fullName evidence="3">Cupin domain-containing protein</fullName>
    </submittedName>
</protein>
<dbReference type="PANTHER" id="PTHR35848">
    <property type="entry name" value="OXALATE-BINDING PROTEIN"/>
    <property type="match status" value="1"/>
</dbReference>
<dbReference type="InterPro" id="IPR013096">
    <property type="entry name" value="Cupin_2"/>
</dbReference>
<dbReference type="InterPro" id="IPR011051">
    <property type="entry name" value="RmlC_Cupin_sf"/>
</dbReference>
<dbReference type="RefSeq" id="WP_279965524.1">
    <property type="nucleotide sequence ID" value="NZ_CP122537.1"/>
</dbReference>
<dbReference type="Gene3D" id="2.60.120.10">
    <property type="entry name" value="Jelly Rolls"/>
    <property type="match status" value="2"/>
</dbReference>
<proteinExistence type="predicted"/>
<evidence type="ECO:0000313" key="3">
    <source>
        <dbReference type="EMBL" id="WGH78773.1"/>
    </source>
</evidence>
<name>A0ABY8LBR1_9RHOB</name>
<gene>
    <name evidence="3" type="ORF">P8627_00495</name>
</gene>
<dbReference type="PANTHER" id="PTHR35848:SF6">
    <property type="entry name" value="CUPIN TYPE-2 DOMAIN-CONTAINING PROTEIN"/>
    <property type="match status" value="1"/>
</dbReference>
<dbReference type="InterPro" id="IPR051610">
    <property type="entry name" value="GPI/OXD"/>
</dbReference>
<keyword evidence="4" id="KW-1185">Reference proteome</keyword>
<dbReference type="InterPro" id="IPR014710">
    <property type="entry name" value="RmlC-like_jellyroll"/>
</dbReference>
<evidence type="ECO:0000259" key="2">
    <source>
        <dbReference type="Pfam" id="PF07883"/>
    </source>
</evidence>
<organism evidence="3 4">
    <name type="scientific">Jannaschia ovalis</name>
    <dbReference type="NCBI Taxonomy" id="3038773"/>
    <lineage>
        <taxon>Bacteria</taxon>
        <taxon>Pseudomonadati</taxon>
        <taxon>Pseudomonadota</taxon>
        <taxon>Alphaproteobacteria</taxon>
        <taxon>Rhodobacterales</taxon>
        <taxon>Roseobacteraceae</taxon>
        <taxon>Jannaschia</taxon>
    </lineage>
</organism>
<accession>A0ABY8LBR1</accession>
<dbReference type="EMBL" id="CP122537">
    <property type="protein sequence ID" value="WGH78773.1"/>
    <property type="molecule type" value="Genomic_DNA"/>
</dbReference>
<dbReference type="SUPFAM" id="SSF51182">
    <property type="entry name" value="RmlC-like cupins"/>
    <property type="match status" value="1"/>
</dbReference>
<keyword evidence="1" id="KW-0479">Metal-binding</keyword>
<dbReference type="Proteomes" id="UP001243420">
    <property type="component" value="Chromosome"/>
</dbReference>
<feature type="domain" description="Cupin type-2" evidence="2">
    <location>
        <begin position="64"/>
        <end position="130"/>
    </location>
</feature>
<dbReference type="Pfam" id="PF07883">
    <property type="entry name" value="Cupin_2"/>
    <property type="match status" value="1"/>
</dbReference>
<reference evidence="3 4" key="1">
    <citation type="submission" date="2023-04" db="EMBL/GenBank/DDBJ databases">
        <title>Jannaschia ovalis sp. nov., a marine bacterium isolated from sea tidal flat.</title>
        <authorList>
            <person name="Kwon D.Y."/>
            <person name="Kim J.-J."/>
        </authorList>
    </citation>
    <scope>NUCLEOTIDE SEQUENCE [LARGE SCALE GENOMIC DNA]</scope>
    <source>
        <strain evidence="3 4">GRR-S6-38</strain>
    </source>
</reference>
<sequence length="316" mass="34009">MTPDIVRYGELRPCKTAFIDAHTPGSDRKENFTIIGGGVSESADQFVHITTPHGFNIGAAGQPPKCRNSLHSHRTAEVFFVLSGRWRFFWGRHGDAGEVVLEEGDIIDIPTGIFRGFENIGTDYAMIMAILGGDDAGGGVIWAPQVIEDAADHGLVLGANGKLYDTKRGERLPAGVGPMPKLTEAELADYPEMSPMQVVGWGVRRYWDMVALAKDKPVKVIGATGIIRDRPGFEVDLITRSSATETRHRHDRPSVLMPAKGHWKLVWEGGETVLAPGDTASVPGGLDHAAWPSMEGEAALYHVVATDDPAGPSAIG</sequence>